<evidence type="ECO:0000256" key="1">
    <source>
        <dbReference type="SAM" id="MobiDB-lite"/>
    </source>
</evidence>
<dbReference type="RefSeq" id="XP_009517120.1">
    <property type="nucleotide sequence ID" value="XM_009518825.1"/>
</dbReference>
<dbReference type="AlphaFoldDB" id="G4YN50"/>
<proteinExistence type="predicted"/>
<feature type="compositionally biased region" description="Basic and acidic residues" evidence="1">
    <location>
        <begin position="25"/>
        <end position="34"/>
    </location>
</feature>
<feature type="region of interest" description="Disordered" evidence="1">
    <location>
        <begin position="25"/>
        <end position="118"/>
    </location>
</feature>
<sequence length="777" mass="83525">MLAHINQAHFKRIMAAMDLDHRLSDTSRATKEAEPESELSPEAERSYAESALSLECDDRSSRSSREAERSQVESELNLPSSYGAVAQDAELTEVPGEESLDLSPDSGTDDEVGGTGEYTHAVYQPGISLHWVRLLKIADTSSGSQRPPAAPRRHVPTWSRNIGQDQRFRADRQGRPGYDFGRVMATAADSKETKTGGEKSEASLRRSLRVAGLPAEVVPTDAEGEPAPSGEAASSAEPEVPPTTETAVPPPISPARKKSEEEQGGGASAQSSARVGESPSLREPAVSRELTPRRTSEATTTTSQPQGANPEPTAANLRSGQAEGGALSVLGSREMQLRAQGAAGTGTGPVQFSFTPGAGYFGALRGVPEGVEADSRALAQLAELSEVEMLAYGRTQFEMWMSVPAGVAHPVDVAYSPRHGGYDLWGFIRAAGATARHLMSVTRSPAARWLNVFHAERRRIPVVSDLKAVRVALRQMPPIACVALLQTMLHNADYEFLNQVPVWYTLSEVVGVPDSQIRFEIERIARFIGAELSVTSARSQTPACRMRVSSPKDMPAKEAPIHVGGQEHHRLGNDPAGAPRSQQAARVAVVTVEKVLLSQSTSQPTLLAKTNAYAQAGTAVDHAAVKTDEGYRTGPRGGEIPLKTLMQAPPPDRACRGVSACWTKLAPTLWSLWCGHVVLWDPRMAEFVGVEDGALHKRQVDKSLENRQPKLPDVEVGIPPRNTQGSNVQTVANMKSPLAKDDTCSGQVVHQAERYATVMKPKHPRQGGNCLDAALNM</sequence>
<evidence type="ECO:0000313" key="2">
    <source>
        <dbReference type="EMBL" id="EGZ29845.1"/>
    </source>
</evidence>
<dbReference type="EMBL" id="JH159151">
    <property type="protein sequence ID" value="EGZ29845.1"/>
    <property type="molecule type" value="Genomic_DNA"/>
</dbReference>
<feature type="compositionally biased region" description="Basic and acidic residues" evidence="1">
    <location>
        <begin position="189"/>
        <end position="204"/>
    </location>
</feature>
<keyword evidence="3" id="KW-1185">Reference proteome</keyword>
<feature type="region of interest" description="Disordered" evidence="1">
    <location>
        <begin position="185"/>
        <end position="318"/>
    </location>
</feature>
<evidence type="ECO:0000313" key="3">
    <source>
        <dbReference type="Proteomes" id="UP000002640"/>
    </source>
</evidence>
<accession>G4YN50</accession>
<name>G4YN50_PHYSP</name>
<feature type="compositionally biased region" description="Basic and acidic residues" evidence="1">
    <location>
        <begin position="56"/>
        <end position="72"/>
    </location>
</feature>
<reference evidence="2 3" key="1">
    <citation type="journal article" date="2006" name="Science">
        <title>Phytophthora genome sequences uncover evolutionary origins and mechanisms of pathogenesis.</title>
        <authorList>
            <person name="Tyler B.M."/>
            <person name="Tripathy S."/>
            <person name="Zhang X."/>
            <person name="Dehal P."/>
            <person name="Jiang R.H."/>
            <person name="Aerts A."/>
            <person name="Arredondo F.D."/>
            <person name="Baxter L."/>
            <person name="Bensasson D."/>
            <person name="Beynon J.L."/>
            <person name="Chapman J."/>
            <person name="Damasceno C.M."/>
            <person name="Dorrance A.E."/>
            <person name="Dou D."/>
            <person name="Dickerman A.W."/>
            <person name="Dubchak I.L."/>
            <person name="Garbelotto M."/>
            <person name="Gijzen M."/>
            <person name="Gordon S.G."/>
            <person name="Govers F."/>
            <person name="Grunwald N.J."/>
            <person name="Huang W."/>
            <person name="Ivors K.L."/>
            <person name="Jones R.W."/>
            <person name="Kamoun S."/>
            <person name="Krampis K."/>
            <person name="Lamour K.H."/>
            <person name="Lee M.K."/>
            <person name="McDonald W.H."/>
            <person name="Medina M."/>
            <person name="Meijer H.J."/>
            <person name="Nordberg E.K."/>
            <person name="Maclean D.J."/>
            <person name="Ospina-Giraldo M.D."/>
            <person name="Morris P.F."/>
            <person name="Phuntumart V."/>
            <person name="Putnam N.H."/>
            <person name="Rash S."/>
            <person name="Rose J.K."/>
            <person name="Sakihama Y."/>
            <person name="Salamov A.A."/>
            <person name="Savidor A."/>
            <person name="Scheuring C.F."/>
            <person name="Smith B.M."/>
            <person name="Sobral B.W."/>
            <person name="Terry A."/>
            <person name="Torto-Alalibo T.A."/>
            <person name="Win J."/>
            <person name="Xu Z."/>
            <person name="Zhang H."/>
            <person name="Grigoriev I.V."/>
            <person name="Rokhsar D.S."/>
            <person name="Boore J.L."/>
        </authorList>
    </citation>
    <scope>NUCLEOTIDE SEQUENCE [LARGE SCALE GENOMIC DNA]</scope>
    <source>
        <strain evidence="2 3">P6497</strain>
    </source>
</reference>
<feature type="compositionally biased region" description="Low complexity" evidence="1">
    <location>
        <begin position="225"/>
        <end position="247"/>
    </location>
</feature>
<feature type="compositionally biased region" description="Low complexity" evidence="1">
    <location>
        <begin position="297"/>
        <end position="306"/>
    </location>
</feature>
<protein>
    <submittedName>
        <fullName evidence="2">Uncharacterized protein</fullName>
    </submittedName>
</protein>
<gene>
    <name evidence="2" type="ORF">PHYSODRAFT_344107</name>
</gene>
<dbReference type="InParanoid" id="G4YN50"/>
<dbReference type="Proteomes" id="UP000002640">
    <property type="component" value="Unassembled WGS sequence"/>
</dbReference>
<organism evidence="2 3">
    <name type="scientific">Phytophthora sojae (strain P6497)</name>
    <name type="common">Soybean stem and root rot agent</name>
    <name type="synonym">Phytophthora megasperma f. sp. glycines</name>
    <dbReference type="NCBI Taxonomy" id="1094619"/>
    <lineage>
        <taxon>Eukaryota</taxon>
        <taxon>Sar</taxon>
        <taxon>Stramenopiles</taxon>
        <taxon>Oomycota</taxon>
        <taxon>Peronosporomycetes</taxon>
        <taxon>Peronosporales</taxon>
        <taxon>Peronosporaceae</taxon>
        <taxon>Phytophthora</taxon>
    </lineage>
</organism>
<dbReference type="KEGG" id="psoj:PHYSODRAFT_344107"/>
<dbReference type="GeneID" id="20648604"/>